<feature type="compositionally biased region" description="Polar residues" evidence="2">
    <location>
        <begin position="332"/>
        <end position="347"/>
    </location>
</feature>
<dbReference type="STRING" id="74649.A0A2P6RDF3"/>
<dbReference type="Gramene" id="PRQ44451">
    <property type="protein sequence ID" value="PRQ44451"/>
    <property type="gene ID" value="RchiOBHm_Chr3g0479421"/>
</dbReference>
<dbReference type="PANTHER" id="PTHR46288">
    <property type="entry name" value="PHORBOL-ESTER/DAG-TYPE DOMAIN-CONTAINING PROTEIN"/>
    <property type="match status" value="1"/>
</dbReference>
<keyword evidence="1" id="KW-0677">Repeat</keyword>
<dbReference type="SUPFAM" id="SSF57889">
    <property type="entry name" value="Cysteine-rich domain"/>
    <property type="match status" value="1"/>
</dbReference>
<dbReference type="Proteomes" id="UP000238479">
    <property type="component" value="Chromosome 3"/>
</dbReference>
<dbReference type="PANTHER" id="PTHR46288:SF17">
    <property type="entry name" value="CYSTEINE_HISTIDINE-RICH C1 DOMAIN PROTEIN"/>
    <property type="match status" value="1"/>
</dbReference>
<feature type="domain" description="DC1" evidence="3">
    <location>
        <begin position="70"/>
        <end position="115"/>
    </location>
</feature>
<evidence type="ECO:0000313" key="4">
    <source>
        <dbReference type="EMBL" id="PRQ44451.1"/>
    </source>
</evidence>
<proteinExistence type="predicted"/>
<reference evidence="4 5" key="1">
    <citation type="journal article" date="2018" name="Nat. Genet.">
        <title>The Rosa genome provides new insights in the design of modern roses.</title>
        <authorList>
            <person name="Bendahmane M."/>
        </authorList>
    </citation>
    <scope>NUCLEOTIDE SEQUENCE [LARGE SCALE GENOMIC DNA]</scope>
    <source>
        <strain evidence="5">cv. Old Blush</strain>
    </source>
</reference>
<feature type="domain" description="DC1" evidence="3">
    <location>
        <begin position="13"/>
        <end position="59"/>
    </location>
</feature>
<dbReference type="OMA" id="ACFSIDF"/>
<dbReference type="InterPro" id="IPR046349">
    <property type="entry name" value="C1-like_sf"/>
</dbReference>
<organism evidence="4 5">
    <name type="scientific">Rosa chinensis</name>
    <name type="common">China rose</name>
    <dbReference type="NCBI Taxonomy" id="74649"/>
    <lineage>
        <taxon>Eukaryota</taxon>
        <taxon>Viridiplantae</taxon>
        <taxon>Streptophyta</taxon>
        <taxon>Embryophyta</taxon>
        <taxon>Tracheophyta</taxon>
        <taxon>Spermatophyta</taxon>
        <taxon>Magnoliopsida</taxon>
        <taxon>eudicotyledons</taxon>
        <taxon>Gunneridae</taxon>
        <taxon>Pentapetalae</taxon>
        <taxon>rosids</taxon>
        <taxon>fabids</taxon>
        <taxon>Rosales</taxon>
        <taxon>Rosaceae</taxon>
        <taxon>Rosoideae</taxon>
        <taxon>Rosoideae incertae sedis</taxon>
        <taxon>Rosa</taxon>
    </lineage>
</organism>
<feature type="domain" description="DC1" evidence="3">
    <location>
        <begin position="126"/>
        <end position="169"/>
    </location>
</feature>
<name>A0A2P6RDF3_ROSCH</name>
<comment type="caution">
    <text evidence="4">The sequence shown here is derived from an EMBL/GenBank/DDBJ whole genome shotgun (WGS) entry which is preliminary data.</text>
</comment>
<evidence type="ECO:0000256" key="1">
    <source>
        <dbReference type="ARBA" id="ARBA00022737"/>
    </source>
</evidence>
<keyword evidence="5" id="KW-1185">Reference proteome</keyword>
<dbReference type="InterPro" id="IPR004146">
    <property type="entry name" value="DC1"/>
</dbReference>
<dbReference type="AlphaFoldDB" id="A0A2P6RDF3"/>
<evidence type="ECO:0000259" key="3">
    <source>
        <dbReference type="Pfam" id="PF03107"/>
    </source>
</evidence>
<protein>
    <submittedName>
        <fullName evidence="4">Putative chromatin regulator PHD family</fullName>
    </submittedName>
</protein>
<sequence>MERVEEKLNFHHFSHEHSLEQTNSPLKQNNTCAGCKLMILRNKDYYSCRKCPFFLHQICYNMPRKTRHPAHPNHYLNLHASPSSKGAINCKACGKHVAGFYYHCAECGLYYHSLCSILPFSIATSSHPHALKLSFLPPCDLCCDICSEPAYDGWIYRCHICEFDAHLSCGISDQKLLDSSQSYNIEGKELLQLVRHGFVRSGSHQITEANMPDTIALNPRPQFLYRDSSAPVSEDTTLTPSNQFSDAYFSIDLAKSYSNSPYAQKNEGRKESGHQGPNGTADLVQGTFQSSKVSNKVGPENKLNEAFLTRSDTLTRKELGPEKKRKPIETMGRSNIRNQSTKSDTQESSGSFFQMLCGCCNPGYERNI</sequence>
<dbReference type="Pfam" id="PF03107">
    <property type="entry name" value="C1_2"/>
    <property type="match status" value="3"/>
</dbReference>
<evidence type="ECO:0000313" key="5">
    <source>
        <dbReference type="Proteomes" id="UP000238479"/>
    </source>
</evidence>
<evidence type="ECO:0000256" key="2">
    <source>
        <dbReference type="SAM" id="MobiDB-lite"/>
    </source>
</evidence>
<dbReference type="EMBL" id="PDCK01000041">
    <property type="protein sequence ID" value="PRQ44451.1"/>
    <property type="molecule type" value="Genomic_DNA"/>
</dbReference>
<gene>
    <name evidence="4" type="ORF">RchiOBHm_Chr3g0479421</name>
</gene>
<feature type="compositionally biased region" description="Basic and acidic residues" evidence="2">
    <location>
        <begin position="313"/>
        <end position="322"/>
    </location>
</feature>
<feature type="region of interest" description="Disordered" evidence="2">
    <location>
        <begin position="260"/>
        <end position="347"/>
    </location>
</feature>
<accession>A0A2P6RDF3</accession>